<evidence type="ECO:0000256" key="2">
    <source>
        <dbReference type="ARBA" id="ARBA00022801"/>
    </source>
</evidence>
<dbReference type="PANTHER" id="PTHR23088">
    <property type="entry name" value="NITRILASE-RELATED"/>
    <property type="match status" value="1"/>
</dbReference>
<gene>
    <name evidence="4" type="ORF">ADH67_09810</name>
</gene>
<dbReference type="InterPro" id="IPR001110">
    <property type="entry name" value="UPF0012_CS"/>
</dbReference>
<keyword evidence="5" id="KW-1185">Reference proteome</keyword>
<dbReference type="EMBL" id="NHMP01000006">
    <property type="protein sequence ID" value="OXE46057.1"/>
    <property type="molecule type" value="Genomic_DNA"/>
</dbReference>
<dbReference type="PROSITE" id="PS01227">
    <property type="entry name" value="UPF0012"/>
    <property type="match status" value="1"/>
</dbReference>
<reference evidence="5" key="1">
    <citation type="submission" date="2017-05" db="EMBL/GenBank/DDBJ databases">
        <title>Improved OligoMM genomes.</title>
        <authorList>
            <person name="Garzetti D."/>
        </authorList>
    </citation>
    <scope>NUCLEOTIDE SEQUENCE [LARGE SCALE GENOMIC DNA]</scope>
    <source>
        <strain evidence="5">YL45</strain>
    </source>
</reference>
<dbReference type="InterPro" id="IPR045254">
    <property type="entry name" value="Nit1/2_C-N_Hydrolase"/>
</dbReference>
<dbReference type="CDD" id="cd07572">
    <property type="entry name" value="nit"/>
    <property type="match status" value="1"/>
</dbReference>
<sequence>MLKIATCQMTSGIDLSKNLEEAESFIRKAAMEGCNLVCLPETFALMPRGRQDVLVFAENYGEGPIQARISSLAKNLGLWIIAGSIALFSDKKDHVTNTCLVYDPYGAVACRYDKIHLFSYHTEEERYDEGSLYTPGHEAKSFILPLDNGTDIKIGLAICYDLRFPGLFRHLGSPDLIVIPSAFTETTGRAHWETLVRARAIENLCYVCAPAQAGSNPDGRSFWGHSMAVDCWGKILGEMGQDDNGVFITELDPRFIAQVRNNLPALNNRVFYD</sequence>
<evidence type="ECO:0000313" key="4">
    <source>
        <dbReference type="EMBL" id="OXE46057.1"/>
    </source>
</evidence>
<organism evidence="4 5">
    <name type="scientific">Turicimonas muris</name>
    <dbReference type="NCBI Taxonomy" id="1796652"/>
    <lineage>
        <taxon>Bacteria</taxon>
        <taxon>Pseudomonadati</taxon>
        <taxon>Pseudomonadota</taxon>
        <taxon>Betaproteobacteria</taxon>
        <taxon>Burkholderiales</taxon>
        <taxon>Sutterellaceae</taxon>
        <taxon>Turicimonas</taxon>
    </lineage>
</organism>
<dbReference type="GO" id="GO:0016811">
    <property type="term" value="F:hydrolase activity, acting on carbon-nitrogen (but not peptide) bonds, in linear amides"/>
    <property type="evidence" value="ECO:0007669"/>
    <property type="project" value="InterPro"/>
</dbReference>
<comment type="similarity">
    <text evidence="1">Belongs to the carbon-nitrogen hydrolase superfamily. NIT1/NIT2 family.</text>
</comment>
<dbReference type="Proteomes" id="UP000214610">
    <property type="component" value="Unassembled WGS sequence"/>
</dbReference>
<comment type="caution">
    <text evidence="4">The sequence shown here is derived from an EMBL/GenBank/DDBJ whole genome shotgun (WGS) entry which is preliminary data.</text>
</comment>
<evidence type="ECO:0000256" key="1">
    <source>
        <dbReference type="ARBA" id="ARBA00010613"/>
    </source>
</evidence>
<dbReference type="PANTHER" id="PTHR23088:SF27">
    <property type="entry name" value="DEAMINATED GLUTATHIONE AMIDASE"/>
    <property type="match status" value="1"/>
</dbReference>
<keyword evidence="2 4" id="KW-0378">Hydrolase</keyword>
<proteinExistence type="inferred from homology"/>
<evidence type="ECO:0000313" key="5">
    <source>
        <dbReference type="Proteomes" id="UP000214610"/>
    </source>
</evidence>
<dbReference type="InterPro" id="IPR003010">
    <property type="entry name" value="C-N_Hydrolase"/>
</dbReference>
<feature type="domain" description="CN hydrolase" evidence="3">
    <location>
        <begin position="2"/>
        <end position="253"/>
    </location>
</feature>
<dbReference type="PROSITE" id="PS50263">
    <property type="entry name" value="CN_HYDROLASE"/>
    <property type="match status" value="1"/>
</dbReference>
<dbReference type="InterPro" id="IPR036526">
    <property type="entry name" value="C-N_Hydrolase_sf"/>
</dbReference>
<dbReference type="SUPFAM" id="SSF56317">
    <property type="entry name" value="Carbon-nitrogen hydrolase"/>
    <property type="match status" value="1"/>
</dbReference>
<evidence type="ECO:0000259" key="3">
    <source>
        <dbReference type="PROSITE" id="PS50263"/>
    </source>
</evidence>
<dbReference type="AlphaFoldDB" id="A0A227KG57"/>
<dbReference type="GeneID" id="78361969"/>
<accession>A0A227KG57</accession>
<dbReference type="Pfam" id="PF00795">
    <property type="entry name" value="CN_hydrolase"/>
    <property type="match status" value="1"/>
</dbReference>
<protein>
    <submittedName>
        <fullName evidence="4">Hydrolase</fullName>
    </submittedName>
</protein>
<name>A0A227KG57_9BURK</name>
<dbReference type="RefSeq" id="WP_066595876.1">
    <property type="nucleotide sequence ID" value="NZ_CAJTBZ010000013.1"/>
</dbReference>
<dbReference type="Gene3D" id="3.60.110.10">
    <property type="entry name" value="Carbon-nitrogen hydrolase"/>
    <property type="match status" value="1"/>
</dbReference>